<dbReference type="AlphaFoldDB" id="A0A0E0DI64"/>
<keyword evidence="1" id="KW-0732">Signal</keyword>
<dbReference type="Gramene" id="OMERI04G20530.5">
    <property type="protein sequence ID" value="OMERI04G20530.5"/>
    <property type="gene ID" value="OMERI04G20530"/>
</dbReference>
<dbReference type="HOGENOM" id="CLU_2501736_0_0_1"/>
<evidence type="ECO:0000313" key="3">
    <source>
        <dbReference type="Proteomes" id="UP000008021"/>
    </source>
</evidence>
<evidence type="ECO:0000313" key="2">
    <source>
        <dbReference type="EnsemblPlants" id="OMERI04G20530.5"/>
    </source>
</evidence>
<proteinExistence type="predicted"/>
<dbReference type="EnsemblPlants" id="OMERI04G20530.5">
    <property type="protein sequence ID" value="OMERI04G20530.5"/>
    <property type="gene ID" value="OMERI04G20530"/>
</dbReference>
<name>A0A0E0DI64_9ORYZ</name>
<accession>A0A0E0DI64</accession>
<feature type="signal peptide" evidence="1">
    <location>
        <begin position="1"/>
        <end position="23"/>
    </location>
</feature>
<organism evidence="2">
    <name type="scientific">Oryza meridionalis</name>
    <dbReference type="NCBI Taxonomy" id="40149"/>
    <lineage>
        <taxon>Eukaryota</taxon>
        <taxon>Viridiplantae</taxon>
        <taxon>Streptophyta</taxon>
        <taxon>Embryophyta</taxon>
        <taxon>Tracheophyta</taxon>
        <taxon>Spermatophyta</taxon>
        <taxon>Magnoliopsida</taxon>
        <taxon>Liliopsida</taxon>
        <taxon>Poales</taxon>
        <taxon>Poaceae</taxon>
        <taxon>BOP clade</taxon>
        <taxon>Oryzoideae</taxon>
        <taxon>Oryzeae</taxon>
        <taxon>Oryzinae</taxon>
        <taxon>Oryza</taxon>
    </lineage>
</organism>
<dbReference type="Proteomes" id="UP000008021">
    <property type="component" value="Chromosome 4"/>
</dbReference>
<feature type="chain" id="PRO_5002357069" evidence="1">
    <location>
        <begin position="24"/>
        <end position="86"/>
    </location>
</feature>
<reference evidence="2" key="2">
    <citation type="submission" date="2018-05" db="EMBL/GenBank/DDBJ databases">
        <title>OmerRS3 (Oryza meridionalis Reference Sequence Version 3).</title>
        <authorList>
            <person name="Zhang J."/>
            <person name="Kudrna D."/>
            <person name="Lee S."/>
            <person name="Talag J."/>
            <person name="Welchert J."/>
            <person name="Wing R.A."/>
        </authorList>
    </citation>
    <scope>NUCLEOTIDE SEQUENCE [LARGE SCALE GENOMIC DNA]</scope>
    <source>
        <strain evidence="2">cv. OR44</strain>
    </source>
</reference>
<protein>
    <submittedName>
        <fullName evidence="2">Uncharacterized protein</fullName>
    </submittedName>
</protein>
<reference evidence="2" key="1">
    <citation type="submission" date="2015-04" db="UniProtKB">
        <authorList>
            <consortium name="EnsemblPlants"/>
        </authorList>
    </citation>
    <scope>IDENTIFICATION</scope>
</reference>
<keyword evidence="3" id="KW-1185">Reference proteome</keyword>
<evidence type="ECO:0000256" key="1">
    <source>
        <dbReference type="SAM" id="SignalP"/>
    </source>
</evidence>
<sequence length="86" mass="9684">MAGENLATLFMLVCWLVWKEHNARVFNQRSCTSGQLFGGIKDEISIWKEAGLLKDCNELGLVFLLVFGLVQDPTPPLSTAYCRCYL</sequence>